<dbReference type="PROSITE" id="PS50110">
    <property type="entry name" value="RESPONSE_REGULATORY"/>
    <property type="match status" value="2"/>
</dbReference>
<evidence type="ECO:0000256" key="7">
    <source>
        <dbReference type="ARBA" id="ARBA00022741"/>
    </source>
</evidence>
<dbReference type="SMART" id="SM00387">
    <property type="entry name" value="HATPase_c"/>
    <property type="match status" value="1"/>
</dbReference>
<dbReference type="PANTHER" id="PTHR45339:SF1">
    <property type="entry name" value="HYBRID SIGNAL TRANSDUCTION HISTIDINE KINASE J"/>
    <property type="match status" value="1"/>
</dbReference>
<dbReference type="SMART" id="SM00304">
    <property type="entry name" value="HAMP"/>
    <property type="match status" value="1"/>
</dbReference>
<comment type="caution">
    <text evidence="17">The sequence shown here is derived from an EMBL/GenBank/DDBJ whole genome shotgun (WGS) entry which is preliminary data.</text>
</comment>
<dbReference type="Gene3D" id="3.30.450.40">
    <property type="match status" value="1"/>
</dbReference>
<evidence type="ECO:0000313" key="17">
    <source>
        <dbReference type="EMBL" id="MDN4607165.1"/>
    </source>
</evidence>
<feature type="coiled-coil region" evidence="13">
    <location>
        <begin position="435"/>
        <end position="532"/>
    </location>
</feature>
<dbReference type="SUPFAM" id="SSF52172">
    <property type="entry name" value="CheY-like"/>
    <property type="match status" value="2"/>
</dbReference>
<evidence type="ECO:0000256" key="5">
    <source>
        <dbReference type="ARBA" id="ARBA00022553"/>
    </source>
</evidence>
<name>A0ABT8JPU3_9BACL</name>
<feature type="domain" description="Response regulatory" evidence="15">
    <location>
        <begin position="948"/>
        <end position="1065"/>
    </location>
</feature>
<keyword evidence="5 12" id="KW-0597">Phosphoprotein</keyword>
<evidence type="ECO:0000256" key="13">
    <source>
        <dbReference type="SAM" id="Coils"/>
    </source>
</evidence>
<reference evidence="17" key="1">
    <citation type="submission" date="2023-03" db="EMBL/GenBank/DDBJ databases">
        <title>MT1 and MT2 Draft Genomes of Novel Species.</title>
        <authorList>
            <person name="Venkateswaran K."/>
        </authorList>
    </citation>
    <scope>NUCLEOTIDE SEQUENCE</scope>
    <source>
        <strain evidence="17">F6_3S_P_2</strain>
    </source>
</reference>
<dbReference type="InterPro" id="IPR004358">
    <property type="entry name" value="Sig_transdc_His_kin-like_C"/>
</dbReference>
<dbReference type="CDD" id="cd17546">
    <property type="entry name" value="REC_hyHK_CKI1_RcsC-like"/>
    <property type="match status" value="1"/>
</dbReference>
<feature type="modified residue" description="4-aspartylphosphate" evidence="12">
    <location>
        <position position="855"/>
    </location>
</feature>
<dbReference type="Pfam" id="PF00512">
    <property type="entry name" value="HisKA"/>
    <property type="match status" value="1"/>
</dbReference>
<feature type="modified residue" description="4-aspartylphosphate" evidence="12">
    <location>
        <position position="998"/>
    </location>
</feature>
<feature type="domain" description="Histidine kinase" evidence="14">
    <location>
        <begin position="542"/>
        <end position="765"/>
    </location>
</feature>
<sequence>MKIRTKLLLALSPLLILLLILIGFGRFQMAKYNDISNTLETNYNLSVLATSIQRDIKDEAISLRNLFIYEDEDLIQREISMLEEHSEQVSENIARLRALASTDEPIRIIGEINNQYSVFNLYKARLIEFIVTGKRNDAFVLMKENSAVIQKEFQDLISDLTLALETNMYASLETEKQGFTKIVLVESIVSIVITIGIIVLLFRSIWSFSTRLNKMANVMGGIANGRLDLTTKVDVKGRDEFDEVADSFNQMTSSLEEQMMRQQDLSWINSNIAEITMSMSGARTVESLTDTFLSKIVPLIGGSHAVFYVVEDEVEEIEAIFKLRASYAFRERKHMTTTFRSGEGLIGQCALEKKPITLSKVPSDYITVKSGLGEAAPLTLYLLPILFEGEVNGVVEIASFEPIIEKEKTLLEELINDLGMILESVIGRIKQAKLLEETQILMEEIQAQSEELQTQQDELKATNEELEQQTTTLRQSEEKLQLQQEELEQTNVELEEKAHLLEKQNQKFEMKNVELEKVRVELEEQARQLNLSSKYKSEFLANISHELRTPLNSLLILSNLLSENKEETLSPKQVKFAKTIHASGKELLSLINDILDLSKIESGKMNLNLSKVFIKDIAEYIESNFRIMASDKNLGFKIELQDGLPEFIYSDEVKINQVLKNLLSNAFKFTNSGEVRLSVGVDYSSTQPSVVFSVSDTGIGIAEENQALIFEAFQQVDGTTSRRFGGTGLGLSISKEIANLLNGKIFLYSLEGKGSTFSFQVGNYKDEESFDSPREVHIEREDVQISNEKVETEILPAPLVDDQIKKLLIVDDDLNQRNSLMELISDMDFILKAVSTGAEALVELKRRQFDCVIVDLGLTDISGFKLIEDILGIDKSLKIFVYTGKDLSSKEELLLNQHAHAIIIKDEHSPQRLKEELSLYLNETSILVKNEGYVEKDHIDMTGLEGKKVLLVDDDVRNVFAISSTLEHYGMDIRFAENGIECLNLLKEDPSVDIIIMDIMMPEMDGYQTIHELRRNPKFHDVPIISLTAKAMKEDREKILKVGASDYIMKPVDSKQLMSLLKVWLFKEKGITTRE</sequence>
<evidence type="ECO:0000256" key="8">
    <source>
        <dbReference type="ARBA" id="ARBA00022777"/>
    </source>
</evidence>
<keyword evidence="7" id="KW-0547">Nucleotide-binding</keyword>
<dbReference type="Proteomes" id="UP001175097">
    <property type="component" value="Unassembled WGS sequence"/>
</dbReference>
<evidence type="ECO:0000259" key="15">
    <source>
        <dbReference type="PROSITE" id="PS50110"/>
    </source>
</evidence>
<dbReference type="CDD" id="cd06225">
    <property type="entry name" value="HAMP"/>
    <property type="match status" value="1"/>
</dbReference>
<dbReference type="RefSeq" id="WP_301242712.1">
    <property type="nucleotide sequence ID" value="NZ_JAROCC010000004.1"/>
</dbReference>
<dbReference type="InterPro" id="IPR003660">
    <property type="entry name" value="HAMP_dom"/>
</dbReference>
<comment type="catalytic activity">
    <reaction evidence="1">
        <text>ATP + protein L-histidine = ADP + protein N-phospho-L-histidine.</text>
        <dbReference type="EC" id="2.7.13.3"/>
    </reaction>
</comment>
<keyword evidence="8" id="KW-0418">Kinase</keyword>
<dbReference type="CDD" id="cd19411">
    <property type="entry name" value="MCP2201-like_sensor"/>
    <property type="match status" value="1"/>
</dbReference>
<dbReference type="CDD" id="cd16922">
    <property type="entry name" value="HATPase_EvgS-ArcB-TorS-like"/>
    <property type="match status" value="1"/>
</dbReference>
<evidence type="ECO:0000256" key="2">
    <source>
        <dbReference type="ARBA" id="ARBA00004651"/>
    </source>
</evidence>
<dbReference type="Gene3D" id="3.30.565.10">
    <property type="entry name" value="Histidine kinase-like ATPase, C-terminal domain"/>
    <property type="match status" value="1"/>
</dbReference>
<keyword evidence="10" id="KW-0902">Two-component regulatory system</keyword>
<dbReference type="InterPro" id="IPR029016">
    <property type="entry name" value="GAF-like_dom_sf"/>
</dbReference>
<dbReference type="Gene3D" id="3.40.50.2300">
    <property type="match status" value="2"/>
</dbReference>
<dbReference type="Pfam" id="PF13185">
    <property type="entry name" value="GAF_2"/>
    <property type="match status" value="1"/>
</dbReference>
<dbReference type="PRINTS" id="PR00344">
    <property type="entry name" value="BCTRLSENSOR"/>
</dbReference>
<dbReference type="SUPFAM" id="SSF47384">
    <property type="entry name" value="Homodimeric domain of signal transducing histidine kinase"/>
    <property type="match status" value="1"/>
</dbReference>
<dbReference type="Gene3D" id="6.10.340.10">
    <property type="match status" value="1"/>
</dbReference>
<evidence type="ECO:0000256" key="10">
    <source>
        <dbReference type="ARBA" id="ARBA00023012"/>
    </source>
</evidence>
<dbReference type="CDD" id="cd00156">
    <property type="entry name" value="REC"/>
    <property type="match status" value="1"/>
</dbReference>
<evidence type="ECO:0000256" key="11">
    <source>
        <dbReference type="ARBA" id="ARBA00023136"/>
    </source>
</evidence>
<dbReference type="InterPro" id="IPR047347">
    <property type="entry name" value="YvaQ-like_sensor"/>
</dbReference>
<dbReference type="InterPro" id="IPR011006">
    <property type="entry name" value="CheY-like_superfamily"/>
</dbReference>
<dbReference type="Pfam" id="PF02518">
    <property type="entry name" value="HATPase_c"/>
    <property type="match status" value="1"/>
</dbReference>
<dbReference type="EMBL" id="JAROCC010000004">
    <property type="protein sequence ID" value="MDN4607165.1"/>
    <property type="molecule type" value="Genomic_DNA"/>
</dbReference>
<protein>
    <recommendedName>
        <fullName evidence="3">histidine kinase</fullName>
        <ecNumber evidence="3">2.7.13.3</ecNumber>
    </recommendedName>
</protein>
<feature type="domain" description="Response regulatory" evidence="15">
    <location>
        <begin position="806"/>
        <end position="920"/>
    </location>
</feature>
<evidence type="ECO:0000256" key="4">
    <source>
        <dbReference type="ARBA" id="ARBA00022475"/>
    </source>
</evidence>
<dbReference type="SUPFAM" id="SSF55781">
    <property type="entry name" value="GAF domain-like"/>
    <property type="match status" value="1"/>
</dbReference>
<keyword evidence="18" id="KW-1185">Reference proteome</keyword>
<dbReference type="Pfam" id="PF12729">
    <property type="entry name" value="4HB_MCP_1"/>
    <property type="match status" value="1"/>
</dbReference>
<keyword evidence="9" id="KW-0067">ATP-binding</keyword>
<evidence type="ECO:0000259" key="14">
    <source>
        <dbReference type="PROSITE" id="PS50109"/>
    </source>
</evidence>
<comment type="subcellular location">
    <subcellularLocation>
        <location evidence="2">Cell membrane</location>
        <topology evidence="2">Multi-pass membrane protein</topology>
    </subcellularLocation>
</comment>
<organism evidence="17 18">
    <name type="scientific">Sporosarcina highlanderae</name>
    <dbReference type="NCBI Taxonomy" id="3035916"/>
    <lineage>
        <taxon>Bacteria</taxon>
        <taxon>Bacillati</taxon>
        <taxon>Bacillota</taxon>
        <taxon>Bacilli</taxon>
        <taxon>Bacillales</taxon>
        <taxon>Caryophanaceae</taxon>
        <taxon>Sporosarcina</taxon>
    </lineage>
</organism>
<dbReference type="SMART" id="SM00388">
    <property type="entry name" value="HisKA"/>
    <property type="match status" value="1"/>
</dbReference>
<dbReference type="PANTHER" id="PTHR45339">
    <property type="entry name" value="HYBRID SIGNAL TRANSDUCTION HISTIDINE KINASE J"/>
    <property type="match status" value="1"/>
</dbReference>
<gene>
    <name evidence="17" type="ORF">P5G49_06670</name>
</gene>
<evidence type="ECO:0000256" key="6">
    <source>
        <dbReference type="ARBA" id="ARBA00022679"/>
    </source>
</evidence>
<keyword evidence="4" id="KW-1003">Cell membrane</keyword>
<dbReference type="InterPro" id="IPR036097">
    <property type="entry name" value="HisK_dim/P_sf"/>
</dbReference>
<evidence type="ECO:0000256" key="9">
    <source>
        <dbReference type="ARBA" id="ARBA00022840"/>
    </source>
</evidence>
<dbReference type="SUPFAM" id="SSF158472">
    <property type="entry name" value="HAMP domain-like"/>
    <property type="match status" value="1"/>
</dbReference>
<proteinExistence type="predicted"/>
<feature type="domain" description="HAMP" evidence="16">
    <location>
        <begin position="206"/>
        <end position="260"/>
    </location>
</feature>
<dbReference type="Pfam" id="PF00072">
    <property type="entry name" value="Response_reg"/>
    <property type="match status" value="2"/>
</dbReference>
<evidence type="ECO:0000313" key="18">
    <source>
        <dbReference type="Proteomes" id="UP001175097"/>
    </source>
</evidence>
<accession>A0ABT8JPU3</accession>
<evidence type="ECO:0000256" key="3">
    <source>
        <dbReference type="ARBA" id="ARBA00012438"/>
    </source>
</evidence>
<keyword evidence="11" id="KW-0472">Membrane</keyword>
<dbReference type="InterPro" id="IPR036890">
    <property type="entry name" value="HATPase_C_sf"/>
</dbReference>
<dbReference type="SUPFAM" id="SSF55874">
    <property type="entry name" value="ATPase domain of HSP90 chaperone/DNA topoisomerase II/histidine kinase"/>
    <property type="match status" value="1"/>
</dbReference>
<dbReference type="CDD" id="cd00082">
    <property type="entry name" value="HisKA"/>
    <property type="match status" value="1"/>
</dbReference>
<dbReference type="PROSITE" id="PS50109">
    <property type="entry name" value="HIS_KIN"/>
    <property type="match status" value="1"/>
</dbReference>
<dbReference type="PROSITE" id="PS50885">
    <property type="entry name" value="HAMP"/>
    <property type="match status" value="1"/>
</dbReference>
<keyword evidence="6" id="KW-0808">Transferase</keyword>
<dbReference type="EC" id="2.7.13.3" evidence="3"/>
<dbReference type="InterPro" id="IPR024478">
    <property type="entry name" value="HlyB_4HB_MCP"/>
</dbReference>
<dbReference type="SMART" id="SM00448">
    <property type="entry name" value="REC"/>
    <property type="match status" value="2"/>
</dbReference>
<evidence type="ECO:0000256" key="1">
    <source>
        <dbReference type="ARBA" id="ARBA00000085"/>
    </source>
</evidence>
<keyword evidence="13" id="KW-0175">Coiled coil</keyword>
<dbReference type="Gene3D" id="1.10.287.130">
    <property type="match status" value="1"/>
</dbReference>
<dbReference type="InterPro" id="IPR001789">
    <property type="entry name" value="Sig_transdc_resp-reg_receiver"/>
</dbReference>
<evidence type="ECO:0000256" key="12">
    <source>
        <dbReference type="PROSITE-ProRule" id="PRU00169"/>
    </source>
</evidence>
<dbReference type="InterPro" id="IPR003018">
    <property type="entry name" value="GAF"/>
</dbReference>
<dbReference type="Pfam" id="PF00672">
    <property type="entry name" value="HAMP"/>
    <property type="match status" value="1"/>
</dbReference>
<dbReference type="InterPro" id="IPR005467">
    <property type="entry name" value="His_kinase_dom"/>
</dbReference>
<dbReference type="InterPro" id="IPR003661">
    <property type="entry name" value="HisK_dim/P_dom"/>
</dbReference>
<dbReference type="InterPro" id="IPR003594">
    <property type="entry name" value="HATPase_dom"/>
</dbReference>
<evidence type="ECO:0000259" key="16">
    <source>
        <dbReference type="PROSITE" id="PS50885"/>
    </source>
</evidence>